<dbReference type="InterPro" id="IPR011251">
    <property type="entry name" value="Luciferase-like_dom"/>
</dbReference>
<dbReference type="Gene3D" id="3.20.20.30">
    <property type="entry name" value="Luciferase-like domain"/>
    <property type="match status" value="1"/>
</dbReference>
<dbReference type="PANTHER" id="PTHR43244:SF1">
    <property type="entry name" value="5,10-METHYLENETETRAHYDROMETHANOPTERIN REDUCTASE"/>
    <property type="match status" value="1"/>
</dbReference>
<dbReference type="InterPro" id="IPR036661">
    <property type="entry name" value="Luciferase-like_sf"/>
</dbReference>
<evidence type="ECO:0000313" key="3">
    <source>
        <dbReference type="EMBL" id="SFS19094.1"/>
    </source>
</evidence>
<organism evidence="3 4">
    <name type="scientific">Agrococcus baldri</name>
    <dbReference type="NCBI Taxonomy" id="153730"/>
    <lineage>
        <taxon>Bacteria</taxon>
        <taxon>Bacillati</taxon>
        <taxon>Actinomycetota</taxon>
        <taxon>Actinomycetes</taxon>
        <taxon>Micrococcales</taxon>
        <taxon>Microbacteriaceae</taxon>
        <taxon>Agrococcus</taxon>
    </lineage>
</organism>
<dbReference type="EMBL" id="FOZN01000004">
    <property type="protein sequence ID" value="SFS19094.1"/>
    <property type="molecule type" value="Genomic_DNA"/>
</dbReference>
<comment type="caution">
    <text evidence="3">The sequence shown here is derived from an EMBL/GenBank/DDBJ whole genome shotgun (WGS) entry which is preliminary data.</text>
</comment>
<dbReference type="PANTHER" id="PTHR43244">
    <property type="match status" value="1"/>
</dbReference>
<feature type="domain" description="Luciferase-like" evidence="2">
    <location>
        <begin position="28"/>
        <end position="250"/>
    </location>
</feature>
<name>A0AA94HPR7_9MICO</name>
<dbReference type="GO" id="GO:0004497">
    <property type="term" value="F:monooxygenase activity"/>
    <property type="evidence" value="ECO:0007669"/>
    <property type="project" value="UniProtKB-KW"/>
</dbReference>
<keyword evidence="1" id="KW-0560">Oxidoreductase</keyword>
<dbReference type="GO" id="GO:0016705">
    <property type="term" value="F:oxidoreductase activity, acting on paired donors, with incorporation or reduction of molecular oxygen"/>
    <property type="evidence" value="ECO:0007669"/>
    <property type="project" value="InterPro"/>
</dbReference>
<evidence type="ECO:0000313" key="4">
    <source>
        <dbReference type="Proteomes" id="UP000198506"/>
    </source>
</evidence>
<proteinExistence type="predicted"/>
<dbReference type="Pfam" id="PF00296">
    <property type="entry name" value="Bac_luciferase"/>
    <property type="match status" value="1"/>
</dbReference>
<keyword evidence="4" id="KW-1185">Reference proteome</keyword>
<dbReference type="Proteomes" id="UP000198506">
    <property type="component" value="Unassembled WGS sequence"/>
</dbReference>
<dbReference type="AlphaFoldDB" id="A0AA94HPR7"/>
<sequence length="287" mass="29849">MGAAVRGLAYGRAMQTSPALGLVLPPDQAPERFLDVARAADAAGVGELWLWEDCFGQSGTSTAAAVLAATERIRVGIGLLPVPLRNVALTAMEIATIARMFPGRLLPGIGHGVLEWMAQAGVREASPLTLLTEHATALRTLLAGDELSVDGRYVHLNRVQLRWPPHEVPPLLIGGVKPKTLALAGELGDGVLLTSDAAPEEQLEVTRAAIATVREARAAIGLDLPYAIVLFASVQADASPSEIARLAAEYGALGVTSLGLIAMDRDGRIDAGDGILRLAETIGAAVA</sequence>
<gene>
    <name evidence="3" type="ORF">SAMN04487783_2821</name>
</gene>
<reference evidence="3 4" key="1">
    <citation type="submission" date="2016-10" db="EMBL/GenBank/DDBJ databases">
        <authorList>
            <person name="Varghese N."/>
            <person name="Submissions S."/>
        </authorList>
    </citation>
    <scope>NUCLEOTIDE SEQUENCE [LARGE SCALE GENOMIC DNA]</scope>
    <source>
        <strain evidence="3 4">IAM 15147</strain>
    </source>
</reference>
<evidence type="ECO:0000259" key="2">
    <source>
        <dbReference type="Pfam" id="PF00296"/>
    </source>
</evidence>
<evidence type="ECO:0000256" key="1">
    <source>
        <dbReference type="ARBA" id="ARBA00023002"/>
    </source>
</evidence>
<dbReference type="InterPro" id="IPR050564">
    <property type="entry name" value="F420-G6PD/mer"/>
</dbReference>
<protein>
    <submittedName>
        <fullName evidence="3">Luciferase-like monooxygenase</fullName>
    </submittedName>
</protein>
<dbReference type="SUPFAM" id="SSF51679">
    <property type="entry name" value="Bacterial luciferase-like"/>
    <property type="match status" value="1"/>
</dbReference>
<keyword evidence="3" id="KW-0503">Monooxygenase</keyword>
<accession>A0AA94HPR7</accession>